<accession>A0ABV5LT58</accession>
<sequence>MSPAPDPVAGDADAVDAASAAELLAALRIERGTPAPEELAALTVVLHRLRSAVPAVPPPPEPASLWSDPARRLRVGPAQGPDGWRSSSLPR</sequence>
<gene>
    <name evidence="2" type="ORF">ACFFVI_09900</name>
</gene>
<dbReference type="EMBL" id="JBHMDM010000005">
    <property type="protein sequence ID" value="MFB9377284.1"/>
    <property type="molecule type" value="Genomic_DNA"/>
</dbReference>
<feature type="region of interest" description="Disordered" evidence="1">
    <location>
        <begin position="53"/>
        <end position="91"/>
    </location>
</feature>
<dbReference type="Pfam" id="PF13822">
    <property type="entry name" value="ACC_epsilon"/>
    <property type="match status" value="1"/>
</dbReference>
<evidence type="ECO:0000256" key="1">
    <source>
        <dbReference type="SAM" id="MobiDB-lite"/>
    </source>
</evidence>
<protein>
    <submittedName>
        <fullName evidence="2">Acyl-CoA carboxylase subunit epsilon</fullName>
    </submittedName>
</protein>
<evidence type="ECO:0000313" key="3">
    <source>
        <dbReference type="Proteomes" id="UP001589748"/>
    </source>
</evidence>
<dbReference type="InterPro" id="IPR032716">
    <property type="entry name" value="ACC_epsilon"/>
</dbReference>
<keyword evidence="3" id="KW-1185">Reference proteome</keyword>
<name>A0ABV5LT58_9ACTN</name>
<dbReference type="Proteomes" id="UP001589748">
    <property type="component" value="Unassembled WGS sequence"/>
</dbReference>
<comment type="caution">
    <text evidence="2">The sequence shown here is derived from an EMBL/GenBank/DDBJ whole genome shotgun (WGS) entry which is preliminary data.</text>
</comment>
<reference evidence="2 3" key="1">
    <citation type="submission" date="2024-09" db="EMBL/GenBank/DDBJ databases">
        <authorList>
            <person name="Sun Q."/>
            <person name="Mori K."/>
        </authorList>
    </citation>
    <scope>NUCLEOTIDE SEQUENCE [LARGE SCALE GENOMIC DNA]</scope>
    <source>
        <strain evidence="2 3">TISTR 1856</strain>
    </source>
</reference>
<proteinExistence type="predicted"/>
<evidence type="ECO:0000313" key="2">
    <source>
        <dbReference type="EMBL" id="MFB9377284.1"/>
    </source>
</evidence>
<organism evidence="2 3">
    <name type="scientific">Kineococcus gynurae</name>
    <dbReference type="NCBI Taxonomy" id="452979"/>
    <lineage>
        <taxon>Bacteria</taxon>
        <taxon>Bacillati</taxon>
        <taxon>Actinomycetota</taxon>
        <taxon>Actinomycetes</taxon>
        <taxon>Kineosporiales</taxon>
        <taxon>Kineosporiaceae</taxon>
        <taxon>Kineococcus</taxon>
    </lineage>
</organism>
<dbReference type="RefSeq" id="WP_380139292.1">
    <property type="nucleotide sequence ID" value="NZ_JBHLUI010000010.1"/>
</dbReference>